<name>A0A0A2MM99_9FLAO</name>
<dbReference type="PANTHER" id="PTHR43280">
    <property type="entry name" value="ARAC-FAMILY TRANSCRIPTIONAL REGULATOR"/>
    <property type="match status" value="1"/>
</dbReference>
<dbReference type="GO" id="GO:0003700">
    <property type="term" value="F:DNA-binding transcription factor activity"/>
    <property type="evidence" value="ECO:0007669"/>
    <property type="project" value="InterPro"/>
</dbReference>
<organism evidence="5 6">
    <name type="scientific">Flavobacterium subsaxonicum WB 4.1-42 = DSM 21790</name>
    <dbReference type="NCBI Taxonomy" id="1121898"/>
    <lineage>
        <taxon>Bacteria</taxon>
        <taxon>Pseudomonadati</taxon>
        <taxon>Bacteroidota</taxon>
        <taxon>Flavobacteriia</taxon>
        <taxon>Flavobacteriales</taxon>
        <taxon>Flavobacteriaceae</taxon>
        <taxon>Flavobacterium</taxon>
    </lineage>
</organism>
<dbReference type="OrthoDB" id="632644at2"/>
<dbReference type="Pfam" id="PF12833">
    <property type="entry name" value="HTH_18"/>
    <property type="match status" value="1"/>
</dbReference>
<dbReference type="AlphaFoldDB" id="A0A0A2MM99"/>
<dbReference type="SUPFAM" id="SSF46689">
    <property type="entry name" value="Homeodomain-like"/>
    <property type="match status" value="1"/>
</dbReference>
<dbReference type="eggNOG" id="COG2207">
    <property type="taxonomic scope" value="Bacteria"/>
</dbReference>
<dbReference type="EMBL" id="JRLY01000004">
    <property type="protein sequence ID" value="KGO93767.1"/>
    <property type="molecule type" value="Genomic_DNA"/>
</dbReference>
<keyword evidence="6" id="KW-1185">Reference proteome</keyword>
<accession>A0A0A2MM99</accession>
<dbReference type="InterPro" id="IPR018060">
    <property type="entry name" value="HTH_AraC"/>
</dbReference>
<dbReference type="STRING" id="1121898.GCA_000422725_00175"/>
<dbReference type="RefSeq" id="WP_026991657.1">
    <property type="nucleotide sequence ID" value="NZ_JRLY01000004.1"/>
</dbReference>
<dbReference type="Proteomes" id="UP000030111">
    <property type="component" value="Unassembled WGS sequence"/>
</dbReference>
<evidence type="ECO:0000313" key="6">
    <source>
        <dbReference type="Proteomes" id="UP000030111"/>
    </source>
</evidence>
<evidence type="ECO:0000256" key="3">
    <source>
        <dbReference type="ARBA" id="ARBA00023163"/>
    </source>
</evidence>
<evidence type="ECO:0000259" key="4">
    <source>
        <dbReference type="PROSITE" id="PS01124"/>
    </source>
</evidence>
<protein>
    <recommendedName>
        <fullName evidence="4">HTH araC/xylS-type domain-containing protein</fullName>
    </recommendedName>
</protein>
<comment type="caution">
    <text evidence="5">The sequence shown here is derived from an EMBL/GenBank/DDBJ whole genome shotgun (WGS) entry which is preliminary data.</text>
</comment>
<dbReference type="Gene3D" id="1.10.10.60">
    <property type="entry name" value="Homeodomain-like"/>
    <property type="match status" value="1"/>
</dbReference>
<reference evidence="5 6" key="1">
    <citation type="submission" date="2013-09" db="EMBL/GenBank/DDBJ databases">
        <authorList>
            <person name="Zeng Z."/>
            <person name="Chen C."/>
        </authorList>
    </citation>
    <scope>NUCLEOTIDE SEQUENCE [LARGE SCALE GENOMIC DNA]</scope>
    <source>
        <strain evidence="5 6">WB 4.1-42</strain>
    </source>
</reference>
<evidence type="ECO:0000256" key="1">
    <source>
        <dbReference type="ARBA" id="ARBA00023015"/>
    </source>
</evidence>
<dbReference type="PROSITE" id="PS01124">
    <property type="entry name" value="HTH_ARAC_FAMILY_2"/>
    <property type="match status" value="1"/>
</dbReference>
<feature type="domain" description="HTH araC/xylS-type" evidence="4">
    <location>
        <begin position="194"/>
        <end position="292"/>
    </location>
</feature>
<gene>
    <name evidence="5" type="ORF">Q766_07395</name>
</gene>
<dbReference type="SMART" id="SM00342">
    <property type="entry name" value="HTH_ARAC"/>
    <property type="match status" value="1"/>
</dbReference>
<dbReference type="InterPro" id="IPR009057">
    <property type="entry name" value="Homeodomain-like_sf"/>
</dbReference>
<dbReference type="GO" id="GO:0043565">
    <property type="term" value="F:sequence-specific DNA binding"/>
    <property type="evidence" value="ECO:0007669"/>
    <property type="project" value="InterPro"/>
</dbReference>
<proteinExistence type="predicted"/>
<keyword evidence="1" id="KW-0805">Transcription regulation</keyword>
<evidence type="ECO:0000313" key="5">
    <source>
        <dbReference type="EMBL" id="KGO93767.1"/>
    </source>
</evidence>
<keyword evidence="3" id="KW-0804">Transcription</keyword>
<evidence type="ECO:0000256" key="2">
    <source>
        <dbReference type="ARBA" id="ARBA00023125"/>
    </source>
</evidence>
<dbReference type="PANTHER" id="PTHR43280:SF32">
    <property type="entry name" value="TRANSCRIPTIONAL REGULATORY PROTEIN"/>
    <property type="match status" value="1"/>
</dbReference>
<keyword evidence="2" id="KW-0238">DNA-binding</keyword>
<sequence length="294" mass="33933">MAIKKITTYSIQSLQKVFNLSSNKKDFFFVEIGRESLFNPEPRRSETYSISFLKKGSLNIQTGLVTQTITGPAMVALGPTVVRSLQEGDEQPFMDIIFFTDDYLLANRSNVFYMMEFDFFENDELHTCSLTNDQAQKIERIYSLIKDTLSGNHFHEHEIIRSYIFVLIHELNSFHKIKNNDNTNFTERMSPLLVSFKKLLYNEYRSERSVKFYADKLNITPKHLSDLLKKQTGKTAGDWIDEAIVLEAKVLLQNKALSVSEISDALNFSDQSVFGKFFKTHTALTPLQYRKTAL</sequence>